<evidence type="ECO:0000313" key="1">
    <source>
        <dbReference type="EMBL" id="KKL46381.1"/>
    </source>
</evidence>
<name>A0A0F9CY41_9ZZZZ</name>
<organism evidence="1">
    <name type="scientific">marine sediment metagenome</name>
    <dbReference type="NCBI Taxonomy" id="412755"/>
    <lineage>
        <taxon>unclassified sequences</taxon>
        <taxon>metagenomes</taxon>
        <taxon>ecological metagenomes</taxon>
    </lineage>
</organism>
<accession>A0A0F9CY41</accession>
<reference evidence="1" key="1">
    <citation type="journal article" date="2015" name="Nature">
        <title>Complex archaea that bridge the gap between prokaryotes and eukaryotes.</title>
        <authorList>
            <person name="Spang A."/>
            <person name="Saw J.H."/>
            <person name="Jorgensen S.L."/>
            <person name="Zaremba-Niedzwiedzka K."/>
            <person name="Martijn J."/>
            <person name="Lind A.E."/>
            <person name="van Eijk R."/>
            <person name="Schleper C."/>
            <person name="Guy L."/>
            <person name="Ettema T.J."/>
        </authorList>
    </citation>
    <scope>NUCLEOTIDE SEQUENCE</scope>
</reference>
<gene>
    <name evidence="1" type="ORF">LCGC14_2346120</name>
</gene>
<comment type="caution">
    <text evidence="1">The sequence shown here is derived from an EMBL/GenBank/DDBJ whole genome shotgun (WGS) entry which is preliminary data.</text>
</comment>
<sequence>MVSGESSKVGQLIDNFIQQLSEVADDEDWQEADGWVGKWTILGGKEGDISRVYEVRDGRFSPTTPRQVYTGEVIMSQDTFLDIVAAALHGKGEETFAEKYGKRRIRYEGEQWLVDSERFRRVLRRMGRMPRRVL</sequence>
<dbReference type="AlphaFoldDB" id="A0A0F9CY41"/>
<dbReference type="EMBL" id="LAZR01034051">
    <property type="protein sequence ID" value="KKL46381.1"/>
    <property type="molecule type" value="Genomic_DNA"/>
</dbReference>
<protein>
    <submittedName>
        <fullName evidence="1">Uncharacterized protein</fullName>
    </submittedName>
</protein>
<proteinExistence type="predicted"/>